<accession>A0A3N1XZX7</accession>
<dbReference type="InterPro" id="IPR008984">
    <property type="entry name" value="SMAD_FHA_dom_sf"/>
</dbReference>
<dbReference type="Gene3D" id="2.60.200.20">
    <property type="match status" value="1"/>
</dbReference>
<feature type="domain" description="FHA" evidence="1">
    <location>
        <begin position="23"/>
        <end position="71"/>
    </location>
</feature>
<gene>
    <name evidence="2" type="ORF">EDC57_1346</name>
</gene>
<dbReference type="RefSeq" id="WP_170165064.1">
    <property type="nucleotide sequence ID" value="NZ_RJVI01000002.1"/>
</dbReference>
<dbReference type="SMART" id="SM00240">
    <property type="entry name" value="FHA"/>
    <property type="match status" value="1"/>
</dbReference>
<comment type="caution">
    <text evidence="2">The sequence shown here is derived from an EMBL/GenBank/DDBJ whole genome shotgun (WGS) entry which is preliminary data.</text>
</comment>
<dbReference type="EMBL" id="RJVI01000002">
    <property type="protein sequence ID" value="ROR32155.1"/>
    <property type="molecule type" value="Genomic_DNA"/>
</dbReference>
<dbReference type="Proteomes" id="UP000276634">
    <property type="component" value="Unassembled WGS sequence"/>
</dbReference>
<dbReference type="CDD" id="cd00060">
    <property type="entry name" value="FHA"/>
    <property type="match status" value="1"/>
</dbReference>
<dbReference type="SUPFAM" id="SSF49879">
    <property type="entry name" value="SMAD/FHA domain"/>
    <property type="match status" value="1"/>
</dbReference>
<sequence length="221" mass="24246">MAKLILTLDGAVIREYPLEKETVSIGRRPGNDIQLNDLAVSGRHALVTHLRRTYIEDLGSTNGTLVNGKRIRKTILEHGDVIQVGSHQITFLADSDQPYEPTMFLRAEYEPTMHLGADEITAGPVRGTPLGAIRILDGPHAGKVMELRKPFNTLGFRGLKVALITRGPRGYTIHGIRAKELRRASDLPVVNGVPVGTGSRPLKDQDVIELVGTKMQFFLLG</sequence>
<dbReference type="InterPro" id="IPR000253">
    <property type="entry name" value="FHA_dom"/>
</dbReference>
<evidence type="ECO:0000259" key="1">
    <source>
        <dbReference type="PROSITE" id="PS50006"/>
    </source>
</evidence>
<name>A0A3N1XZX7_9GAMM</name>
<evidence type="ECO:0000313" key="3">
    <source>
        <dbReference type="Proteomes" id="UP000276634"/>
    </source>
</evidence>
<dbReference type="AlphaFoldDB" id="A0A3N1XZX7"/>
<dbReference type="Pfam" id="PF00498">
    <property type="entry name" value="FHA"/>
    <property type="match status" value="1"/>
</dbReference>
<dbReference type="PANTHER" id="PTHR23308">
    <property type="entry name" value="NUCLEAR INHIBITOR OF PROTEIN PHOSPHATASE-1"/>
    <property type="match status" value="1"/>
</dbReference>
<organism evidence="2 3">
    <name type="scientific">Inmirania thermothiophila</name>
    <dbReference type="NCBI Taxonomy" id="1750597"/>
    <lineage>
        <taxon>Bacteria</taxon>
        <taxon>Pseudomonadati</taxon>
        <taxon>Pseudomonadota</taxon>
        <taxon>Gammaproteobacteria</taxon>
        <taxon>Chromatiales</taxon>
        <taxon>Ectothiorhodospiraceae</taxon>
        <taxon>Inmirania</taxon>
    </lineage>
</organism>
<dbReference type="PROSITE" id="PS50006">
    <property type="entry name" value="FHA_DOMAIN"/>
    <property type="match status" value="1"/>
</dbReference>
<keyword evidence="3" id="KW-1185">Reference proteome</keyword>
<dbReference type="InterPro" id="IPR050923">
    <property type="entry name" value="Cell_Proc_Reg/RNA_Proc"/>
</dbReference>
<evidence type="ECO:0000313" key="2">
    <source>
        <dbReference type="EMBL" id="ROR32155.1"/>
    </source>
</evidence>
<reference evidence="2 3" key="1">
    <citation type="submission" date="2018-11" db="EMBL/GenBank/DDBJ databases">
        <title>Genomic Encyclopedia of Type Strains, Phase IV (KMG-IV): sequencing the most valuable type-strain genomes for metagenomic binning, comparative biology and taxonomic classification.</title>
        <authorList>
            <person name="Goeker M."/>
        </authorList>
    </citation>
    <scope>NUCLEOTIDE SEQUENCE [LARGE SCALE GENOMIC DNA]</scope>
    <source>
        <strain evidence="2 3">DSM 100275</strain>
    </source>
</reference>
<proteinExistence type="predicted"/>
<protein>
    <submittedName>
        <fullName evidence="2">FHA domain-containing protein</fullName>
    </submittedName>
</protein>